<evidence type="ECO:0000256" key="2">
    <source>
        <dbReference type="ARBA" id="ARBA00022723"/>
    </source>
</evidence>
<dbReference type="EC" id="1.14.11.2" evidence="8"/>
<dbReference type="InterPro" id="IPR045054">
    <property type="entry name" value="P4HA-like"/>
</dbReference>
<dbReference type="GO" id="GO:0005506">
    <property type="term" value="F:iron ion binding"/>
    <property type="evidence" value="ECO:0007669"/>
    <property type="project" value="InterPro"/>
</dbReference>
<dbReference type="SMART" id="SM00702">
    <property type="entry name" value="P4Hc"/>
    <property type="match status" value="1"/>
</dbReference>
<keyword evidence="9" id="KW-1185">Reference proteome</keyword>
<evidence type="ECO:0000256" key="3">
    <source>
        <dbReference type="ARBA" id="ARBA00022896"/>
    </source>
</evidence>
<dbReference type="PANTHER" id="PTHR10869">
    <property type="entry name" value="PROLYL 4-HYDROXYLASE ALPHA SUBUNIT"/>
    <property type="match status" value="1"/>
</dbReference>
<dbReference type="Gene3D" id="2.60.120.620">
    <property type="entry name" value="q2cbj1_9rhob like domain"/>
    <property type="match status" value="1"/>
</dbReference>
<gene>
    <name evidence="8" type="ORF">MCOR_36947</name>
</gene>
<dbReference type="OrthoDB" id="420380at2759"/>
<dbReference type="PANTHER" id="PTHR10869:SF244">
    <property type="entry name" value="PROLYL 4-HYDROXYLASE SUBUNIT ALPHA-2"/>
    <property type="match status" value="1"/>
</dbReference>
<dbReference type="GO" id="GO:0004656">
    <property type="term" value="F:procollagen-proline 4-dioxygenase activity"/>
    <property type="evidence" value="ECO:0007669"/>
    <property type="project" value="UniProtKB-EC"/>
</dbReference>
<evidence type="ECO:0000256" key="6">
    <source>
        <dbReference type="ARBA" id="ARBA00023004"/>
    </source>
</evidence>
<dbReference type="InterPro" id="IPR044862">
    <property type="entry name" value="Pro_4_hyd_alph_FE2OG_OXY"/>
</dbReference>
<evidence type="ECO:0000313" key="9">
    <source>
        <dbReference type="Proteomes" id="UP000507470"/>
    </source>
</evidence>
<keyword evidence="5 8" id="KW-0560">Oxidoreductase</keyword>
<keyword evidence="4" id="KW-0223">Dioxygenase</keyword>
<dbReference type="AlphaFoldDB" id="A0A6J8D6S5"/>
<proteinExistence type="predicted"/>
<dbReference type="Proteomes" id="UP000507470">
    <property type="component" value="Unassembled WGS sequence"/>
</dbReference>
<dbReference type="PROSITE" id="PS51471">
    <property type="entry name" value="FE2OG_OXY"/>
    <property type="match status" value="1"/>
</dbReference>
<feature type="domain" description="Fe2OG dioxygenase" evidence="7">
    <location>
        <begin position="122"/>
        <end position="230"/>
    </location>
</feature>
<dbReference type="Pfam" id="PF13640">
    <property type="entry name" value="2OG-FeII_Oxy_3"/>
    <property type="match status" value="1"/>
</dbReference>
<evidence type="ECO:0000313" key="8">
    <source>
        <dbReference type="EMBL" id="CAC5403032.1"/>
    </source>
</evidence>
<evidence type="ECO:0000256" key="5">
    <source>
        <dbReference type="ARBA" id="ARBA00023002"/>
    </source>
</evidence>
<name>A0A6J8D6S5_MYTCO</name>
<accession>A0A6J8D6S5</accession>
<organism evidence="8 9">
    <name type="scientific">Mytilus coruscus</name>
    <name type="common">Sea mussel</name>
    <dbReference type="NCBI Taxonomy" id="42192"/>
    <lineage>
        <taxon>Eukaryota</taxon>
        <taxon>Metazoa</taxon>
        <taxon>Spiralia</taxon>
        <taxon>Lophotrochozoa</taxon>
        <taxon>Mollusca</taxon>
        <taxon>Bivalvia</taxon>
        <taxon>Autobranchia</taxon>
        <taxon>Pteriomorphia</taxon>
        <taxon>Mytilida</taxon>
        <taxon>Mytiloidea</taxon>
        <taxon>Mytilidae</taxon>
        <taxon>Mytilinae</taxon>
        <taxon>Mytilus</taxon>
    </lineage>
</organism>
<keyword evidence="6" id="KW-0408">Iron</keyword>
<sequence>MYERLCRGEHTHDYKDKHKLVCRYKTNNDPLLLINPAKEEEIYLDPYLVAYHNVISDYELAVIKSIATPKLGRATVHNAKTGKLEFAHYRVSKSAWLRPDDDIVIERVNKRISAVTKLEMDTAEDLQIANYGIGGHYEPHFDFARKEESNAFKGLNTGNRIATWLSYMSDVEAGGATVFPYIGVKIFPKRGMAAFWYNLYKNGDGIYDTRHAACPVLVGTKWVSNKWIHERGQEFRRPCGLKADD</sequence>
<keyword evidence="2" id="KW-0479">Metal-binding</keyword>
<dbReference type="InterPro" id="IPR005123">
    <property type="entry name" value="Oxoglu/Fe-dep_dioxygenase_dom"/>
</dbReference>
<evidence type="ECO:0000256" key="4">
    <source>
        <dbReference type="ARBA" id="ARBA00022964"/>
    </source>
</evidence>
<dbReference type="FunFam" id="2.60.120.620:FF:000001">
    <property type="entry name" value="Prolyl 4-hydroxylase subunit alpha 2"/>
    <property type="match status" value="1"/>
</dbReference>
<dbReference type="EMBL" id="CACVKT020006658">
    <property type="protein sequence ID" value="CAC5403032.1"/>
    <property type="molecule type" value="Genomic_DNA"/>
</dbReference>
<reference evidence="8 9" key="1">
    <citation type="submission" date="2020-06" db="EMBL/GenBank/DDBJ databases">
        <authorList>
            <person name="Li R."/>
            <person name="Bekaert M."/>
        </authorList>
    </citation>
    <scope>NUCLEOTIDE SEQUENCE [LARGE SCALE GENOMIC DNA]</scope>
    <source>
        <strain evidence="9">wild</strain>
    </source>
</reference>
<protein>
    <submittedName>
        <fullName evidence="8">P4HA</fullName>
        <ecNumber evidence="8">1.14.11.2</ecNumber>
    </submittedName>
</protein>
<dbReference type="GO" id="GO:0031418">
    <property type="term" value="F:L-ascorbic acid binding"/>
    <property type="evidence" value="ECO:0007669"/>
    <property type="project" value="UniProtKB-KW"/>
</dbReference>
<evidence type="ECO:0000256" key="1">
    <source>
        <dbReference type="ARBA" id="ARBA00001961"/>
    </source>
</evidence>
<comment type="cofactor">
    <cofactor evidence="1">
        <name>L-ascorbate</name>
        <dbReference type="ChEBI" id="CHEBI:38290"/>
    </cofactor>
</comment>
<evidence type="ECO:0000259" key="7">
    <source>
        <dbReference type="PROSITE" id="PS51471"/>
    </source>
</evidence>
<dbReference type="InterPro" id="IPR006620">
    <property type="entry name" value="Pro_4_hyd_alph"/>
</dbReference>
<dbReference type="GO" id="GO:0005783">
    <property type="term" value="C:endoplasmic reticulum"/>
    <property type="evidence" value="ECO:0007669"/>
    <property type="project" value="TreeGrafter"/>
</dbReference>
<keyword evidence="3" id="KW-0847">Vitamin C</keyword>